<dbReference type="RefSeq" id="XP_062684719.1">
    <property type="nucleotide sequence ID" value="XM_062820674.1"/>
</dbReference>
<dbReference type="GeneID" id="87857828"/>
<organism evidence="1 2">
    <name type="scientific">Neurospora tetraspora</name>
    <dbReference type="NCBI Taxonomy" id="94610"/>
    <lineage>
        <taxon>Eukaryota</taxon>
        <taxon>Fungi</taxon>
        <taxon>Dikarya</taxon>
        <taxon>Ascomycota</taxon>
        <taxon>Pezizomycotina</taxon>
        <taxon>Sordariomycetes</taxon>
        <taxon>Sordariomycetidae</taxon>
        <taxon>Sordariales</taxon>
        <taxon>Sordariaceae</taxon>
        <taxon>Neurospora</taxon>
    </lineage>
</organism>
<gene>
    <name evidence="1" type="ORF">B0H65DRAFT_117471</name>
</gene>
<proteinExistence type="predicted"/>
<comment type="caution">
    <text evidence="1">The sequence shown here is derived from an EMBL/GenBank/DDBJ whole genome shotgun (WGS) entry which is preliminary data.</text>
</comment>
<keyword evidence="2" id="KW-1185">Reference proteome</keyword>
<protein>
    <submittedName>
        <fullName evidence="1">Uncharacterized protein</fullName>
    </submittedName>
</protein>
<name>A0AAE0JKR9_9PEZI</name>
<dbReference type="Proteomes" id="UP001278500">
    <property type="component" value="Unassembled WGS sequence"/>
</dbReference>
<evidence type="ECO:0000313" key="2">
    <source>
        <dbReference type="Proteomes" id="UP001278500"/>
    </source>
</evidence>
<dbReference type="AlphaFoldDB" id="A0AAE0JKR9"/>
<reference evidence="1" key="2">
    <citation type="submission" date="2023-06" db="EMBL/GenBank/DDBJ databases">
        <authorList>
            <consortium name="Lawrence Berkeley National Laboratory"/>
            <person name="Haridas S."/>
            <person name="Hensen N."/>
            <person name="Bonometti L."/>
            <person name="Westerberg I."/>
            <person name="Brannstrom I.O."/>
            <person name="Guillou S."/>
            <person name="Cros-Aarteil S."/>
            <person name="Calhoun S."/>
            <person name="Kuo A."/>
            <person name="Mondo S."/>
            <person name="Pangilinan J."/>
            <person name="Riley R."/>
            <person name="Labutti K."/>
            <person name="Andreopoulos B."/>
            <person name="Lipzen A."/>
            <person name="Chen C."/>
            <person name="Yanf M."/>
            <person name="Daum C."/>
            <person name="Ng V."/>
            <person name="Clum A."/>
            <person name="Steindorff A."/>
            <person name="Ohm R."/>
            <person name="Martin F."/>
            <person name="Silar P."/>
            <person name="Natvig D."/>
            <person name="Lalanne C."/>
            <person name="Gautier V."/>
            <person name="Ament-Velasquez S.L."/>
            <person name="Kruys A."/>
            <person name="Hutchinson M.I."/>
            <person name="Powell A.J."/>
            <person name="Barry K."/>
            <person name="Miller A.N."/>
            <person name="Grigoriev I.V."/>
            <person name="Debuchy R."/>
            <person name="Gladieux P."/>
            <person name="Thoren M.H."/>
            <person name="Johannesson H."/>
        </authorList>
    </citation>
    <scope>NUCLEOTIDE SEQUENCE</scope>
    <source>
        <strain evidence="1">CBS 560.94</strain>
    </source>
</reference>
<evidence type="ECO:0000313" key="1">
    <source>
        <dbReference type="EMBL" id="KAK3351424.1"/>
    </source>
</evidence>
<dbReference type="EMBL" id="JAUEPP010000002">
    <property type="protein sequence ID" value="KAK3351424.1"/>
    <property type="molecule type" value="Genomic_DNA"/>
</dbReference>
<accession>A0AAE0JKR9</accession>
<reference evidence="1" key="1">
    <citation type="journal article" date="2023" name="Mol. Phylogenet. Evol.">
        <title>Genome-scale phylogeny and comparative genomics of the fungal order Sordariales.</title>
        <authorList>
            <person name="Hensen N."/>
            <person name="Bonometti L."/>
            <person name="Westerberg I."/>
            <person name="Brannstrom I.O."/>
            <person name="Guillou S."/>
            <person name="Cros-Aarteil S."/>
            <person name="Calhoun S."/>
            <person name="Haridas S."/>
            <person name="Kuo A."/>
            <person name="Mondo S."/>
            <person name="Pangilinan J."/>
            <person name="Riley R."/>
            <person name="LaButti K."/>
            <person name="Andreopoulos B."/>
            <person name="Lipzen A."/>
            <person name="Chen C."/>
            <person name="Yan M."/>
            <person name="Daum C."/>
            <person name="Ng V."/>
            <person name="Clum A."/>
            <person name="Steindorff A."/>
            <person name="Ohm R.A."/>
            <person name="Martin F."/>
            <person name="Silar P."/>
            <person name="Natvig D.O."/>
            <person name="Lalanne C."/>
            <person name="Gautier V."/>
            <person name="Ament-Velasquez S.L."/>
            <person name="Kruys A."/>
            <person name="Hutchinson M.I."/>
            <person name="Powell A.J."/>
            <person name="Barry K."/>
            <person name="Miller A.N."/>
            <person name="Grigoriev I.V."/>
            <person name="Debuchy R."/>
            <person name="Gladieux P."/>
            <person name="Hiltunen Thoren M."/>
            <person name="Johannesson H."/>
        </authorList>
    </citation>
    <scope>NUCLEOTIDE SEQUENCE</scope>
    <source>
        <strain evidence="1">CBS 560.94</strain>
    </source>
</reference>
<sequence>MSQRDGRRGSRVARWAHHICMWPASATTLFISPTDGSLDDKGSFGCTPSHGESLPYGRSAAWSLLETRGQQSPVRCNERRHSCIQLHHRRGTVSQITTCPYLIQKVYANWSIMRVFKGTTPFSSVSTSSKPASTAAGDGLTKVCTVGAVEYRPVASVAGAPFVIGRRRLCGPIIREHPASFLWS</sequence>